<keyword evidence="3" id="KW-1185">Reference proteome</keyword>
<name>X6NK10_RETFI</name>
<protein>
    <submittedName>
        <fullName evidence="2">Uncharacterized protein</fullName>
    </submittedName>
</protein>
<dbReference type="EMBL" id="ASPP01008333">
    <property type="protein sequence ID" value="ETO25697.1"/>
    <property type="molecule type" value="Genomic_DNA"/>
</dbReference>
<evidence type="ECO:0000313" key="2">
    <source>
        <dbReference type="EMBL" id="ETO25697.1"/>
    </source>
</evidence>
<evidence type="ECO:0000313" key="3">
    <source>
        <dbReference type="Proteomes" id="UP000023152"/>
    </source>
</evidence>
<comment type="caution">
    <text evidence="2">The sequence shown here is derived from an EMBL/GenBank/DDBJ whole genome shotgun (WGS) entry which is preliminary data.</text>
</comment>
<feature type="compositionally biased region" description="Basic and acidic residues" evidence="1">
    <location>
        <begin position="31"/>
        <end position="44"/>
    </location>
</feature>
<sequence>MRQRFLSNFQRKKKIKQYETVDKNIRENKKVQGHKNICDKDSNQKKLPLSDRTNNLRGLTKHSNKDIPRRYSEQKDLSYKENVTPRVFIDDFRCSNFESKEESDNHVKSQNDDSLSPARSKLNAKLEMLSEKDQAFCYYEEIIETLKDTEVSEAVPYGNKKNF</sequence>
<gene>
    <name evidence="2" type="ORF">RFI_11437</name>
</gene>
<feature type="region of interest" description="Disordered" evidence="1">
    <location>
        <begin position="31"/>
        <end position="78"/>
    </location>
</feature>
<organism evidence="2 3">
    <name type="scientific">Reticulomyxa filosa</name>
    <dbReference type="NCBI Taxonomy" id="46433"/>
    <lineage>
        <taxon>Eukaryota</taxon>
        <taxon>Sar</taxon>
        <taxon>Rhizaria</taxon>
        <taxon>Retaria</taxon>
        <taxon>Foraminifera</taxon>
        <taxon>Monothalamids</taxon>
        <taxon>Reticulomyxidae</taxon>
        <taxon>Reticulomyxa</taxon>
    </lineage>
</organism>
<evidence type="ECO:0000256" key="1">
    <source>
        <dbReference type="SAM" id="MobiDB-lite"/>
    </source>
</evidence>
<proteinExistence type="predicted"/>
<accession>X6NK10</accession>
<reference evidence="2 3" key="1">
    <citation type="journal article" date="2013" name="Curr. Biol.">
        <title>The Genome of the Foraminiferan Reticulomyxa filosa.</title>
        <authorList>
            <person name="Glockner G."/>
            <person name="Hulsmann N."/>
            <person name="Schleicher M."/>
            <person name="Noegel A.A."/>
            <person name="Eichinger L."/>
            <person name="Gallinger C."/>
            <person name="Pawlowski J."/>
            <person name="Sierra R."/>
            <person name="Euteneuer U."/>
            <person name="Pillet L."/>
            <person name="Moustafa A."/>
            <person name="Platzer M."/>
            <person name="Groth M."/>
            <person name="Szafranski K."/>
            <person name="Schliwa M."/>
        </authorList>
    </citation>
    <scope>NUCLEOTIDE SEQUENCE [LARGE SCALE GENOMIC DNA]</scope>
</reference>
<dbReference type="AlphaFoldDB" id="X6NK10"/>
<feature type="compositionally biased region" description="Basic and acidic residues" evidence="1">
    <location>
        <begin position="63"/>
        <end position="78"/>
    </location>
</feature>
<dbReference type="Proteomes" id="UP000023152">
    <property type="component" value="Unassembled WGS sequence"/>
</dbReference>